<dbReference type="GO" id="GO:0015630">
    <property type="term" value="C:microtubule cytoskeleton"/>
    <property type="evidence" value="ECO:0007669"/>
    <property type="project" value="TreeGrafter"/>
</dbReference>
<proteinExistence type="predicted"/>
<dbReference type="Proteomes" id="UP000472275">
    <property type="component" value="Chromosome 24"/>
</dbReference>
<protein>
    <recommendedName>
        <fullName evidence="4">Proline/serine-rich coiled-coil protein 1</fullName>
    </recommendedName>
</protein>
<feature type="compositionally biased region" description="Acidic residues" evidence="1">
    <location>
        <begin position="37"/>
        <end position="46"/>
    </location>
</feature>
<dbReference type="AlphaFoldDB" id="A0A663EMJ9"/>
<evidence type="ECO:0000256" key="1">
    <source>
        <dbReference type="SAM" id="MobiDB-lite"/>
    </source>
</evidence>
<feature type="compositionally biased region" description="Low complexity" evidence="1">
    <location>
        <begin position="129"/>
        <end position="148"/>
    </location>
</feature>
<feature type="compositionally biased region" description="Low complexity" evidence="1">
    <location>
        <begin position="215"/>
        <end position="227"/>
    </location>
</feature>
<dbReference type="InterPro" id="IPR026657">
    <property type="entry name" value="DDA3/GTSE-1"/>
</dbReference>
<reference evidence="2" key="1">
    <citation type="submission" date="2025-08" db="UniProtKB">
        <authorList>
            <consortium name="Ensembl"/>
        </authorList>
    </citation>
    <scope>IDENTIFICATION</scope>
</reference>
<feature type="compositionally biased region" description="Pro residues" evidence="1">
    <location>
        <begin position="232"/>
        <end position="243"/>
    </location>
</feature>
<keyword evidence="3" id="KW-1185">Reference proteome</keyword>
<feature type="region of interest" description="Disordered" evidence="1">
    <location>
        <begin position="1"/>
        <end position="175"/>
    </location>
</feature>
<accession>A0A663EMJ9</accession>
<feature type="region of interest" description="Disordered" evidence="1">
    <location>
        <begin position="215"/>
        <end position="284"/>
    </location>
</feature>
<evidence type="ECO:0008006" key="4">
    <source>
        <dbReference type="Google" id="ProtNLM"/>
    </source>
</evidence>
<evidence type="ECO:0000313" key="2">
    <source>
        <dbReference type="Ensembl" id="ENSACCP00020013096.1"/>
    </source>
</evidence>
<dbReference type="GeneTree" id="ENSGT00990000205439"/>
<feature type="compositionally biased region" description="Basic and acidic residues" evidence="1">
    <location>
        <begin position="66"/>
        <end position="75"/>
    </location>
</feature>
<reference evidence="2" key="2">
    <citation type="submission" date="2025-09" db="UniProtKB">
        <authorList>
            <consortium name="Ensembl"/>
        </authorList>
    </citation>
    <scope>IDENTIFICATION</scope>
</reference>
<dbReference type="PANTHER" id="PTHR21584:SF9">
    <property type="entry name" value="G2 AND S PHASE-EXPRESSED PROTEIN 1 N-TERMINAL DOMAIN-CONTAINING PROTEIN"/>
    <property type="match status" value="1"/>
</dbReference>
<sequence length="284" mass="29228">MSPLGTGGPGLTPRVPPDVRFVTEESFDFGFLSPSDSQEEEEDEESPAGAGARGGSGRWSPLSGARLEEMVREATRLAAQLEQCHLPPPIPSGPPSAHRSPRSPRRETFVVKDSPVRALLPTVEPRGPPTATARPPAKPRGAPAAANVPGPPLSPSPLAVPSCPAPSPGRQAGPRWVHLHPEVRMGAAGGWAGGCPPPPRASVSPCPMAALPIAGAGAARAAPRPAGSGCKPGPPPQPPPPPPGRRRGELGKLRHGGAGLGPPPREEAEAQAGFCFNYKRSHQQ</sequence>
<feature type="compositionally biased region" description="Gly residues" evidence="1">
    <location>
        <begin position="1"/>
        <end position="10"/>
    </location>
</feature>
<dbReference type="GO" id="GO:0008017">
    <property type="term" value="F:microtubule binding"/>
    <property type="evidence" value="ECO:0007669"/>
    <property type="project" value="TreeGrafter"/>
</dbReference>
<organism evidence="2 3">
    <name type="scientific">Aquila chrysaetos chrysaetos</name>
    <dbReference type="NCBI Taxonomy" id="223781"/>
    <lineage>
        <taxon>Eukaryota</taxon>
        <taxon>Metazoa</taxon>
        <taxon>Chordata</taxon>
        <taxon>Craniata</taxon>
        <taxon>Vertebrata</taxon>
        <taxon>Euteleostomi</taxon>
        <taxon>Archelosauria</taxon>
        <taxon>Archosauria</taxon>
        <taxon>Dinosauria</taxon>
        <taxon>Saurischia</taxon>
        <taxon>Theropoda</taxon>
        <taxon>Coelurosauria</taxon>
        <taxon>Aves</taxon>
        <taxon>Neognathae</taxon>
        <taxon>Neoaves</taxon>
        <taxon>Telluraves</taxon>
        <taxon>Accipitrimorphae</taxon>
        <taxon>Accipitriformes</taxon>
        <taxon>Accipitridae</taxon>
        <taxon>Accipitrinae</taxon>
        <taxon>Aquila</taxon>
    </lineage>
</organism>
<dbReference type="Ensembl" id="ENSACCT00020013695.1">
    <property type="protein sequence ID" value="ENSACCP00020013096.1"/>
    <property type="gene ID" value="ENSACCG00020009019.1"/>
</dbReference>
<name>A0A663EMJ9_AQUCH</name>
<evidence type="ECO:0000313" key="3">
    <source>
        <dbReference type="Proteomes" id="UP000472275"/>
    </source>
</evidence>
<dbReference type="PANTHER" id="PTHR21584">
    <property type="entry name" value="DIFFERENTIAL DISPLAY AND ACTIVATED BY P53 DDA3 /G2 S PHASE EXPRESSED 1"/>
    <property type="match status" value="1"/>
</dbReference>